<dbReference type="EMBL" id="CP072757">
    <property type="protein sequence ID" value="QUC21914.1"/>
    <property type="molecule type" value="Genomic_DNA"/>
</dbReference>
<sequence>MWTLETSKLSAREALASWSVAQAGCMAATGAQSPSRRHQGARLVGWRRKRKGWFVHVQYAYGGQLAKREKDDLRRSRDVELAAACEVSKWLPLRETWAAPGALALACSCLLLPFLRSADESRWTCCAVCRTDNPAYRARRGAARLDGAPVEGFCARQIKQGPDGQYIQEPNKAGAGWAVLAVLAHDATDDGDSWTVLNNSRRIRTSPGNPQLVSL</sequence>
<dbReference type="Proteomes" id="UP000027002">
    <property type="component" value="Chromosome 5"/>
</dbReference>
<evidence type="ECO:0000313" key="2">
    <source>
        <dbReference type="Proteomes" id="UP000027002"/>
    </source>
</evidence>
<protein>
    <submittedName>
        <fullName evidence="1">Uncharacterized protein</fullName>
    </submittedName>
</protein>
<accession>A0A8E5HVC4</accession>
<evidence type="ECO:0000313" key="1">
    <source>
        <dbReference type="EMBL" id="QUC21914.1"/>
    </source>
</evidence>
<organism evidence="1 2">
    <name type="scientific">Ustilaginoidea virens</name>
    <name type="common">Rice false smut fungus</name>
    <name type="synonym">Villosiclava virens</name>
    <dbReference type="NCBI Taxonomy" id="1159556"/>
    <lineage>
        <taxon>Eukaryota</taxon>
        <taxon>Fungi</taxon>
        <taxon>Dikarya</taxon>
        <taxon>Ascomycota</taxon>
        <taxon>Pezizomycotina</taxon>
        <taxon>Sordariomycetes</taxon>
        <taxon>Hypocreomycetidae</taxon>
        <taxon>Hypocreales</taxon>
        <taxon>Clavicipitaceae</taxon>
        <taxon>Ustilaginoidea</taxon>
    </lineage>
</organism>
<dbReference type="GeneID" id="66066932"/>
<name>A0A8E5HVC4_USTVR</name>
<proteinExistence type="predicted"/>
<dbReference type="RefSeq" id="XP_042999587.1">
    <property type="nucleotide sequence ID" value="XM_043143652.1"/>
</dbReference>
<dbReference type="AlphaFoldDB" id="A0A8E5HVC4"/>
<dbReference type="KEGG" id="uvi:66066932"/>
<keyword evidence="2" id="KW-1185">Reference proteome</keyword>
<reference evidence="1" key="1">
    <citation type="submission" date="2020-03" db="EMBL/GenBank/DDBJ databases">
        <title>A mixture of massive structural variations and highly conserved coding sequences in Ustilaginoidea virens genome.</title>
        <authorList>
            <person name="Zhang K."/>
            <person name="Zhao Z."/>
            <person name="Zhang Z."/>
            <person name="Li Y."/>
            <person name="Hsiang T."/>
            <person name="Sun W."/>
        </authorList>
    </citation>
    <scope>NUCLEOTIDE SEQUENCE</scope>
    <source>
        <strain evidence="1">UV-8b</strain>
    </source>
</reference>
<gene>
    <name evidence="1" type="ORF">UV8b_06155</name>
</gene>